<comment type="caution">
    <text evidence="9">The sequence shown here is derived from an EMBL/GenBank/DDBJ whole genome shotgun (WGS) entry which is preliminary data.</text>
</comment>
<feature type="transmembrane region" description="Helical" evidence="7">
    <location>
        <begin position="148"/>
        <end position="166"/>
    </location>
</feature>
<dbReference type="InterPro" id="IPR006153">
    <property type="entry name" value="Cation/H_exchanger_TM"/>
</dbReference>
<protein>
    <submittedName>
        <fullName evidence="9">Cation/H(+) antiporter</fullName>
    </submittedName>
</protein>
<dbReference type="OrthoDB" id="3294398at2"/>
<feature type="domain" description="Cation/H+ exchanger transmembrane" evidence="8">
    <location>
        <begin position="23"/>
        <end position="369"/>
    </location>
</feature>
<feature type="transmembrane region" description="Helical" evidence="7">
    <location>
        <begin position="222"/>
        <end position="249"/>
    </location>
</feature>
<keyword evidence="6 7" id="KW-0472">Membrane</keyword>
<dbReference type="PANTHER" id="PTHR42751:SF6">
    <property type="entry name" value="CONSERVED INTEGRAL MEMBRANE TRANSPORT PROTEIN-RELATED"/>
    <property type="match status" value="1"/>
</dbReference>
<comment type="similarity">
    <text evidence="2">Belongs to the monovalent cation:proton antiporter 2 (CPA2) transporter (TC 2.A.37) family.</text>
</comment>
<feature type="transmembrane region" description="Helical" evidence="7">
    <location>
        <begin position="355"/>
        <end position="375"/>
    </location>
</feature>
<proteinExistence type="inferred from homology"/>
<evidence type="ECO:0000256" key="6">
    <source>
        <dbReference type="ARBA" id="ARBA00023136"/>
    </source>
</evidence>
<keyword evidence="3" id="KW-0813">Transport</keyword>
<feature type="transmembrane region" description="Helical" evidence="7">
    <location>
        <begin position="33"/>
        <end position="51"/>
    </location>
</feature>
<evidence type="ECO:0000313" key="9">
    <source>
        <dbReference type="EMBL" id="PZG15751.1"/>
    </source>
</evidence>
<evidence type="ECO:0000256" key="1">
    <source>
        <dbReference type="ARBA" id="ARBA00004141"/>
    </source>
</evidence>
<evidence type="ECO:0000256" key="3">
    <source>
        <dbReference type="ARBA" id="ARBA00022448"/>
    </source>
</evidence>
<dbReference type="InterPro" id="IPR038770">
    <property type="entry name" value="Na+/solute_symporter_sf"/>
</dbReference>
<dbReference type="RefSeq" id="WP_111181067.1">
    <property type="nucleotide sequence ID" value="NZ_POUD01000098.1"/>
</dbReference>
<sequence length="386" mass="39110">MHHTAVIFLEFGAVVLGLGVLGAFALRVGISPIPLYLIAGLAFGTGGVLPLATSEEFISVGAELGVVLLLLTLGLEYNADELVTSLTGNARAGIVDLVLNAAPGAIIALLLGWGPVAAVAMAGVTYATSSGITAKVLSDLGWIGNRETPTVLSLLVFEDLTMAIYLPVLTTMLAGLSLVSGAISVGIALATVSVVLVLALKFGRFIEAFVRSPNSEVLLLKVVGLALLVAGLAQQLQVSAAVGAFLVGIALSGQLAEDARALLAPLRDLFAAVFFVFFGLQTDPAKILPVAGLAALLALVSMITKLLTGAYAAKRAGIAKAGRARAGIALIPRGEFNIVIAGLAVGAGVHPDLGALAAAYVLILAAFGPLAAKLVQPFITAIAKRA</sequence>
<gene>
    <name evidence="9" type="ORF">C1J01_23090</name>
</gene>
<dbReference type="EMBL" id="POUD01000098">
    <property type="protein sequence ID" value="PZG15751.1"/>
    <property type="molecule type" value="Genomic_DNA"/>
</dbReference>
<evidence type="ECO:0000259" key="8">
    <source>
        <dbReference type="Pfam" id="PF00999"/>
    </source>
</evidence>
<dbReference type="PANTHER" id="PTHR42751">
    <property type="entry name" value="SODIUM/HYDROGEN EXCHANGER FAMILY/TRKA DOMAIN PROTEIN"/>
    <property type="match status" value="1"/>
</dbReference>
<comment type="subcellular location">
    <subcellularLocation>
        <location evidence="1">Membrane</location>
        <topology evidence="1">Multi-pass membrane protein</topology>
    </subcellularLocation>
</comment>
<feature type="transmembrane region" description="Helical" evidence="7">
    <location>
        <begin position="97"/>
        <end position="128"/>
    </location>
</feature>
<organism evidence="9 10">
    <name type="scientific">Nonomuraea aridisoli</name>
    <dbReference type="NCBI Taxonomy" id="2070368"/>
    <lineage>
        <taxon>Bacteria</taxon>
        <taxon>Bacillati</taxon>
        <taxon>Actinomycetota</taxon>
        <taxon>Actinomycetes</taxon>
        <taxon>Streptosporangiales</taxon>
        <taxon>Streptosporangiaceae</taxon>
        <taxon>Nonomuraea</taxon>
    </lineage>
</organism>
<reference evidence="9 10" key="1">
    <citation type="submission" date="2018-01" db="EMBL/GenBank/DDBJ databases">
        <title>Draft genome sequence of Nonomuraea sp. KC333.</title>
        <authorList>
            <person name="Sahin N."/>
            <person name="Saygin H."/>
            <person name="Ay H."/>
        </authorList>
    </citation>
    <scope>NUCLEOTIDE SEQUENCE [LARGE SCALE GENOMIC DNA]</scope>
    <source>
        <strain evidence="9 10">KC333</strain>
    </source>
</reference>
<keyword evidence="10" id="KW-1185">Reference proteome</keyword>
<accession>A0A2W2E093</accession>
<evidence type="ECO:0000256" key="7">
    <source>
        <dbReference type="SAM" id="Phobius"/>
    </source>
</evidence>
<dbReference type="GO" id="GO:1902600">
    <property type="term" value="P:proton transmembrane transport"/>
    <property type="evidence" value="ECO:0007669"/>
    <property type="project" value="InterPro"/>
</dbReference>
<feature type="transmembrane region" description="Helical" evidence="7">
    <location>
        <begin position="287"/>
        <end position="307"/>
    </location>
</feature>
<dbReference type="Proteomes" id="UP000249304">
    <property type="component" value="Unassembled WGS sequence"/>
</dbReference>
<feature type="transmembrane region" description="Helical" evidence="7">
    <location>
        <begin position="261"/>
        <end position="281"/>
    </location>
</feature>
<evidence type="ECO:0000256" key="5">
    <source>
        <dbReference type="ARBA" id="ARBA00022989"/>
    </source>
</evidence>
<dbReference type="GO" id="GO:0015297">
    <property type="term" value="F:antiporter activity"/>
    <property type="evidence" value="ECO:0007669"/>
    <property type="project" value="InterPro"/>
</dbReference>
<feature type="transmembrane region" description="Helical" evidence="7">
    <location>
        <begin position="178"/>
        <end position="202"/>
    </location>
</feature>
<dbReference type="Pfam" id="PF00999">
    <property type="entry name" value="Na_H_Exchanger"/>
    <property type="match status" value="1"/>
</dbReference>
<evidence type="ECO:0000256" key="2">
    <source>
        <dbReference type="ARBA" id="ARBA00005551"/>
    </source>
</evidence>
<evidence type="ECO:0000256" key="4">
    <source>
        <dbReference type="ARBA" id="ARBA00022692"/>
    </source>
</evidence>
<dbReference type="Gene3D" id="1.20.1530.20">
    <property type="match status" value="1"/>
</dbReference>
<name>A0A2W2E093_9ACTN</name>
<evidence type="ECO:0000313" key="10">
    <source>
        <dbReference type="Proteomes" id="UP000249304"/>
    </source>
</evidence>
<dbReference type="GO" id="GO:0016020">
    <property type="term" value="C:membrane"/>
    <property type="evidence" value="ECO:0007669"/>
    <property type="project" value="UniProtKB-SubCell"/>
</dbReference>
<keyword evidence="4 7" id="KW-0812">Transmembrane</keyword>
<dbReference type="AlphaFoldDB" id="A0A2W2E093"/>
<feature type="transmembrane region" description="Helical" evidence="7">
    <location>
        <begin position="57"/>
        <end position="77"/>
    </location>
</feature>
<feature type="transmembrane region" description="Helical" evidence="7">
    <location>
        <begin position="328"/>
        <end position="349"/>
    </location>
</feature>
<keyword evidence="5 7" id="KW-1133">Transmembrane helix</keyword>
<feature type="transmembrane region" description="Helical" evidence="7">
    <location>
        <begin position="6"/>
        <end position="26"/>
    </location>
</feature>